<dbReference type="InParanoid" id="A0A067QCM1"/>
<keyword evidence="2" id="KW-1185">Reference proteome</keyword>
<evidence type="ECO:0000313" key="1">
    <source>
        <dbReference type="EMBL" id="KDQ61252.1"/>
    </source>
</evidence>
<sequence>MSGSGTGLSPCTISRLSFASTLISSHSWSAWAPLKRSALSAEHLRSSLLPRRHRDDLLFPLLRALVMLSDSTALTTIREFDLVLGRYT</sequence>
<protein>
    <submittedName>
        <fullName evidence="1">Uncharacterized protein</fullName>
    </submittedName>
</protein>
<dbReference type="HOGENOM" id="CLU_2469415_0_0_1"/>
<name>A0A067QCM1_9AGAM</name>
<accession>A0A067QCM1</accession>
<gene>
    <name evidence="1" type="ORF">JAAARDRAFT_576630</name>
</gene>
<dbReference type="Proteomes" id="UP000027265">
    <property type="component" value="Unassembled WGS sequence"/>
</dbReference>
<dbReference type="EMBL" id="KL197713">
    <property type="protein sequence ID" value="KDQ61252.1"/>
    <property type="molecule type" value="Genomic_DNA"/>
</dbReference>
<organism evidence="1 2">
    <name type="scientific">Jaapia argillacea MUCL 33604</name>
    <dbReference type="NCBI Taxonomy" id="933084"/>
    <lineage>
        <taxon>Eukaryota</taxon>
        <taxon>Fungi</taxon>
        <taxon>Dikarya</taxon>
        <taxon>Basidiomycota</taxon>
        <taxon>Agaricomycotina</taxon>
        <taxon>Agaricomycetes</taxon>
        <taxon>Agaricomycetidae</taxon>
        <taxon>Jaapiales</taxon>
        <taxon>Jaapiaceae</taxon>
        <taxon>Jaapia</taxon>
    </lineage>
</organism>
<dbReference type="AlphaFoldDB" id="A0A067QCM1"/>
<proteinExistence type="predicted"/>
<reference evidence="2" key="1">
    <citation type="journal article" date="2014" name="Proc. Natl. Acad. Sci. U.S.A.">
        <title>Extensive sampling of basidiomycete genomes demonstrates inadequacy of the white-rot/brown-rot paradigm for wood decay fungi.</title>
        <authorList>
            <person name="Riley R."/>
            <person name="Salamov A.A."/>
            <person name="Brown D.W."/>
            <person name="Nagy L.G."/>
            <person name="Floudas D."/>
            <person name="Held B.W."/>
            <person name="Levasseur A."/>
            <person name="Lombard V."/>
            <person name="Morin E."/>
            <person name="Otillar R."/>
            <person name="Lindquist E.A."/>
            <person name="Sun H."/>
            <person name="LaButti K.M."/>
            <person name="Schmutz J."/>
            <person name="Jabbour D."/>
            <person name="Luo H."/>
            <person name="Baker S.E."/>
            <person name="Pisabarro A.G."/>
            <person name="Walton J.D."/>
            <person name="Blanchette R.A."/>
            <person name="Henrissat B."/>
            <person name="Martin F."/>
            <person name="Cullen D."/>
            <person name="Hibbett D.S."/>
            <person name="Grigoriev I.V."/>
        </authorList>
    </citation>
    <scope>NUCLEOTIDE SEQUENCE [LARGE SCALE GENOMIC DNA]</scope>
    <source>
        <strain evidence="2">MUCL 33604</strain>
    </source>
</reference>
<evidence type="ECO:0000313" key="2">
    <source>
        <dbReference type="Proteomes" id="UP000027265"/>
    </source>
</evidence>